<sequence length="93" mass="9998">MDDGWPGFWISHGLFLLLCPLARSPPCSCATATRCRGDPQNQSTIPRVDRACRIGTEANLEENSRSPPTLGGYRPGGCQVIEKRAPSGAYAHG</sequence>
<reference evidence="1 2" key="1">
    <citation type="submission" date="2014-11" db="EMBL/GenBank/DDBJ databases">
        <title>Symbiosis island explosion on the genome of extra-slow-growing strains of soybean bradyrhizobia with massive insertion sequences.</title>
        <authorList>
            <person name="Iida T."/>
            <person name="Minamisawa K."/>
        </authorList>
    </citation>
    <scope>NUCLEOTIDE SEQUENCE [LARGE SCALE GENOMIC DNA]</scope>
    <source>
        <strain evidence="1 2">NK6</strain>
    </source>
</reference>
<evidence type="ECO:0000313" key="1">
    <source>
        <dbReference type="EMBL" id="BAR62803.1"/>
    </source>
</evidence>
<protein>
    <submittedName>
        <fullName evidence="1">Uncharacterized protein</fullName>
    </submittedName>
</protein>
<name>A0A0E4G0C7_9BRAD</name>
<dbReference type="EMBL" id="AP014685">
    <property type="protein sequence ID" value="BAR62803.1"/>
    <property type="molecule type" value="Genomic_DNA"/>
</dbReference>
<evidence type="ECO:0000313" key="2">
    <source>
        <dbReference type="Proteomes" id="UP000063308"/>
    </source>
</evidence>
<dbReference type="AlphaFoldDB" id="A0A0E4G0C7"/>
<accession>A0A0E4G0C7</accession>
<proteinExistence type="predicted"/>
<dbReference type="Proteomes" id="UP000063308">
    <property type="component" value="Chromosome"/>
</dbReference>
<organism evidence="1 2">
    <name type="scientific">Bradyrhizobium diazoefficiens</name>
    <dbReference type="NCBI Taxonomy" id="1355477"/>
    <lineage>
        <taxon>Bacteria</taxon>
        <taxon>Pseudomonadati</taxon>
        <taxon>Pseudomonadota</taxon>
        <taxon>Alphaproteobacteria</taxon>
        <taxon>Hyphomicrobiales</taxon>
        <taxon>Nitrobacteraceae</taxon>
        <taxon>Bradyrhizobium</taxon>
    </lineage>
</organism>
<gene>
    <name evidence="1" type="ORF">NK6_9666</name>
</gene>